<dbReference type="AlphaFoldDB" id="A0A813LMC7"/>
<dbReference type="Proteomes" id="UP000626109">
    <property type="component" value="Unassembled WGS sequence"/>
</dbReference>
<feature type="compositionally biased region" description="Low complexity" evidence="1">
    <location>
        <begin position="472"/>
        <end position="481"/>
    </location>
</feature>
<protein>
    <submittedName>
        <fullName evidence="2">Uncharacterized protein</fullName>
    </submittedName>
</protein>
<feature type="compositionally biased region" description="Basic and acidic residues" evidence="1">
    <location>
        <begin position="667"/>
        <end position="683"/>
    </location>
</feature>
<sequence>MAFWQVRGDLAPEELPSEILLANDECQDTVSGSAACAVRMLQLSKFELHGGRAQGGLGDAAGSRSGALTQSEDVPRRLKIVNGCNDSSLWIAHEAGAKVGPGGQDLKIEPGGVLLFPTPNGLSATRYWAKMGCDEHGSNCQLGDSGGPGEACIKNPVTGDIDYSRCAPPVDTKFEATFGQHGLPCNPKAEGGKEMKGCDYIDLSLVDGYTLPVKLDIDGDCKGSKEESVDMVDCSKLNLTECPTAELLSAAGITVDLQVVAHRAHRIFSSSVAAGKQTHFPHAEPLLKKNAPAAAVKSWSESGCLTCNYQQMYLEKLAKSDLPLGGTSALTLGAEPAKADTKPFRTCMTDATDTRFVHRSVHPTLTRNMEEHNSEQHLSATKRIISGIAGLPVPVPSFLGLPGRLFCGRVQRTDTYVKGVVEARGLKMNGSSNLALAGAATLVEAEDRVEAEAAVDATPDTTDLELSPDVRSSSTPAAEASAPLHDLEADLCLGSFLLGDRTVADCPGMYSIRRCSKKVFAADVSMRAAVAALQAAQVAAEVVVVFKSLELVQWPVDVPTDDLLGVIRLSELLSDPGDPTLETLCDRRHHVATLQADEAAADALVRIADTCGTPCGFGVVLRRGEFFGLLDGEEATTAVLFQDEWLHSQPSLPSLPSTSHRSLLRSARVESPIRSRQEQERASRCLSPQSPVPSSEAEAFLALAEVLAEVAAAAVSEPFTPVKEAVDESEAIPICRPSNRKPGRCMTEPSPTRPTAASKFGMDLGMDEPNQAGSASALQSESAQTAGSHAATVTGMQEAVPHVHGAMETLSGEACELVGEAVCEAEDAGVSPRRLEETAEVSKVLDCSHSVATVEVGVHPEGTVLPAQGLQASVSFASQPD</sequence>
<name>A0A813LMC7_POLGL</name>
<dbReference type="Gene3D" id="2.60.110.10">
    <property type="entry name" value="Thaumatin"/>
    <property type="match status" value="1"/>
</dbReference>
<dbReference type="InterPro" id="IPR037176">
    <property type="entry name" value="Osmotin/thaumatin-like_sf"/>
</dbReference>
<proteinExistence type="predicted"/>
<dbReference type="SUPFAM" id="SSF49870">
    <property type="entry name" value="Osmotin, thaumatin-like protein"/>
    <property type="match status" value="1"/>
</dbReference>
<evidence type="ECO:0000256" key="1">
    <source>
        <dbReference type="SAM" id="MobiDB-lite"/>
    </source>
</evidence>
<gene>
    <name evidence="2" type="ORF">PGLA2088_LOCUS47505</name>
</gene>
<feature type="compositionally biased region" description="Polar residues" evidence="1">
    <location>
        <begin position="771"/>
        <end position="787"/>
    </location>
</feature>
<feature type="region of interest" description="Disordered" evidence="1">
    <location>
        <begin position="666"/>
        <end position="690"/>
    </location>
</feature>
<feature type="region of interest" description="Disordered" evidence="1">
    <location>
        <begin position="734"/>
        <end position="754"/>
    </location>
</feature>
<evidence type="ECO:0000313" key="3">
    <source>
        <dbReference type="Proteomes" id="UP000626109"/>
    </source>
</evidence>
<feature type="region of interest" description="Disordered" evidence="1">
    <location>
        <begin position="767"/>
        <end position="788"/>
    </location>
</feature>
<feature type="region of interest" description="Disordered" evidence="1">
    <location>
        <begin position="457"/>
        <end position="481"/>
    </location>
</feature>
<comment type="caution">
    <text evidence="2">The sequence shown here is derived from an EMBL/GenBank/DDBJ whole genome shotgun (WGS) entry which is preliminary data.</text>
</comment>
<evidence type="ECO:0000313" key="2">
    <source>
        <dbReference type="EMBL" id="CAE8734824.1"/>
    </source>
</evidence>
<organism evidence="2 3">
    <name type="scientific">Polarella glacialis</name>
    <name type="common">Dinoflagellate</name>
    <dbReference type="NCBI Taxonomy" id="89957"/>
    <lineage>
        <taxon>Eukaryota</taxon>
        <taxon>Sar</taxon>
        <taxon>Alveolata</taxon>
        <taxon>Dinophyceae</taxon>
        <taxon>Suessiales</taxon>
        <taxon>Suessiaceae</taxon>
        <taxon>Polarella</taxon>
    </lineage>
</organism>
<dbReference type="EMBL" id="CAJNNW010036482">
    <property type="protein sequence ID" value="CAE8734824.1"/>
    <property type="molecule type" value="Genomic_DNA"/>
</dbReference>
<accession>A0A813LMC7</accession>
<reference evidence="2" key="1">
    <citation type="submission" date="2021-02" db="EMBL/GenBank/DDBJ databases">
        <authorList>
            <person name="Dougan E. K."/>
            <person name="Rhodes N."/>
            <person name="Thang M."/>
            <person name="Chan C."/>
        </authorList>
    </citation>
    <scope>NUCLEOTIDE SEQUENCE</scope>
</reference>